<evidence type="ECO:0000256" key="2">
    <source>
        <dbReference type="ARBA" id="ARBA00022697"/>
    </source>
</evidence>
<name>A0A5J9W842_9POAL</name>
<keyword evidence="2" id="KW-0028">Amino-acid biosynthesis</keyword>
<accession>A0A5J9W842</accession>
<dbReference type="InterPro" id="IPR018042">
    <property type="entry name" value="Aspartate_kinase_CS"/>
</dbReference>
<dbReference type="EMBL" id="RWGY01000004">
    <property type="protein sequence ID" value="TVU44141.1"/>
    <property type="molecule type" value="Genomic_DNA"/>
</dbReference>
<dbReference type="OrthoDB" id="4323675at2759"/>
<dbReference type="InterPro" id="IPR042199">
    <property type="entry name" value="AsparK_Bifunc_asparK/hSer_DH"/>
</dbReference>
<evidence type="ECO:0000256" key="1">
    <source>
        <dbReference type="ARBA" id="ARBA00010122"/>
    </source>
</evidence>
<proteinExistence type="inferred from homology"/>
<evidence type="ECO:0000313" key="5">
    <source>
        <dbReference type="Proteomes" id="UP000324897"/>
    </source>
</evidence>
<dbReference type="InterPro" id="IPR001048">
    <property type="entry name" value="Asp/Glu/Uridylate_kinase"/>
</dbReference>
<evidence type="ECO:0000313" key="4">
    <source>
        <dbReference type="EMBL" id="TVU44141.1"/>
    </source>
</evidence>
<dbReference type="GO" id="GO:0005829">
    <property type="term" value="C:cytosol"/>
    <property type="evidence" value="ECO:0007669"/>
    <property type="project" value="TreeGrafter"/>
</dbReference>
<dbReference type="PANTHER" id="PTHR21499:SF66">
    <property type="entry name" value="ASPARTOKINASE"/>
    <property type="match status" value="1"/>
</dbReference>
<dbReference type="InterPro" id="IPR036393">
    <property type="entry name" value="AceGlu_kinase-like_sf"/>
</dbReference>
<keyword evidence="2" id="KW-0791">Threonine biosynthesis</keyword>
<sequence length="350" mass="38452">MRASSCKNTRLVAVRCQGETVAQVKAEKHDATALAPARGYQEKAATGFTVVMKFGGSSVASAQLMRDAAERILNFPDEKPVVVVSAMAETTDNLLLAGEKAVSCGAPQVSEIHELSVIKELHLGTIDDLGLDRFIISDLLYQLEQLLKGIAMMKELTPRTRDYLVSFGECMSTRIFAAYLNKIGMKARQYDAFDIGFITTDDFTNADILEVTYPNVAKRLHGDWMDYPAIPIVTGFLGKGTKSGAVTTLGRGGSDLTAVTIGKALGLREMHVWKDVDGMFTYVPNIYANLTPAPYLTSDESAELAYFRAQSFSVRRQYPASVYRMLSESCRPLWPSTMQFVRPLSSGTRP</sequence>
<dbReference type="PROSITE" id="PS00324">
    <property type="entry name" value="ASPARTOKINASE"/>
    <property type="match status" value="1"/>
</dbReference>
<protein>
    <recommendedName>
        <fullName evidence="3">Aspartate/glutamate/uridylate kinase domain-containing protein</fullName>
    </recommendedName>
</protein>
<dbReference type="FunFam" id="1.20.120.1320:FF:000001">
    <property type="entry name" value="Aspartokinase"/>
    <property type="match status" value="1"/>
</dbReference>
<dbReference type="GO" id="GO:0009089">
    <property type="term" value="P:lysine biosynthetic process via diaminopimelate"/>
    <property type="evidence" value="ECO:0007669"/>
    <property type="project" value="TreeGrafter"/>
</dbReference>
<dbReference type="Gene3D" id="1.20.120.1320">
    <property type="entry name" value="Aspartokinase, catalytic domain"/>
    <property type="match status" value="1"/>
</dbReference>
<feature type="non-terminal residue" evidence="4">
    <location>
        <position position="1"/>
    </location>
</feature>
<comment type="similarity">
    <text evidence="1">Belongs to the aspartokinase family.</text>
</comment>
<dbReference type="PANTHER" id="PTHR21499">
    <property type="entry name" value="ASPARTATE KINASE"/>
    <property type="match status" value="1"/>
</dbReference>
<dbReference type="GO" id="GO:0009090">
    <property type="term" value="P:homoserine biosynthetic process"/>
    <property type="evidence" value="ECO:0007669"/>
    <property type="project" value="TreeGrafter"/>
</dbReference>
<dbReference type="AlphaFoldDB" id="A0A5J9W842"/>
<comment type="caution">
    <text evidence="4">The sequence shown here is derived from an EMBL/GenBank/DDBJ whole genome shotgun (WGS) entry which is preliminary data.</text>
</comment>
<organism evidence="4 5">
    <name type="scientific">Eragrostis curvula</name>
    <name type="common">weeping love grass</name>
    <dbReference type="NCBI Taxonomy" id="38414"/>
    <lineage>
        <taxon>Eukaryota</taxon>
        <taxon>Viridiplantae</taxon>
        <taxon>Streptophyta</taxon>
        <taxon>Embryophyta</taxon>
        <taxon>Tracheophyta</taxon>
        <taxon>Spermatophyta</taxon>
        <taxon>Magnoliopsida</taxon>
        <taxon>Liliopsida</taxon>
        <taxon>Poales</taxon>
        <taxon>Poaceae</taxon>
        <taxon>PACMAD clade</taxon>
        <taxon>Chloridoideae</taxon>
        <taxon>Eragrostideae</taxon>
        <taxon>Eragrostidinae</taxon>
        <taxon>Eragrostis</taxon>
    </lineage>
</organism>
<dbReference type="SUPFAM" id="SSF53633">
    <property type="entry name" value="Carbamate kinase-like"/>
    <property type="match status" value="1"/>
</dbReference>
<feature type="domain" description="Aspartate/glutamate/uridylate kinase" evidence="3">
    <location>
        <begin position="49"/>
        <end position="307"/>
    </location>
</feature>
<dbReference type="Gene3D" id="3.40.1160.10">
    <property type="entry name" value="Acetylglutamate kinase-like"/>
    <property type="match status" value="1"/>
</dbReference>
<reference evidence="4 5" key="1">
    <citation type="journal article" date="2019" name="Sci. Rep.">
        <title>A high-quality genome of Eragrostis curvula grass provides insights into Poaceae evolution and supports new strategies to enhance forage quality.</title>
        <authorList>
            <person name="Carballo J."/>
            <person name="Santos B.A.C.M."/>
            <person name="Zappacosta D."/>
            <person name="Garbus I."/>
            <person name="Selva J.P."/>
            <person name="Gallo C.A."/>
            <person name="Diaz A."/>
            <person name="Albertini E."/>
            <person name="Caccamo M."/>
            <person name="Echenique V."/>
        </authorList>
    </citation>
    <scope>NUCLEOTIDE SEQUENCE [LARGE SCALE GENOMIC DNA]</scope>
    <source>
        <strain evidence="5">cv. Victoria</strain>
        <tissue evidence="4">Leaf</tissue>
    </source>
</reference>
<dbReference type="Proteomes" id="UP000324897">
    <property type="component" value="Chromosome 5"/>
</dbReference>
<keyword evidence="5" id="KW-1185">Reference proteome</keyword>
<dbReference type="Gramene" id="TVU44141">
    <property type="protein sequence ID" value="TVU44141"/>
    <property type="gene ID" value="EJB05_03574"/>
</dbReference>
<dbReference type="GO" id="GO:0009088">
    <property type="term" value="P:threonine biosynthetic process"/>
    <property type="evidence" value="ECO:0007669"/>
    <property type="project" value="UniProtKB-KW"/>
</dbReference>
<gene>
    <name evidence="4" type="ORF">EJB05_03574</name>
</gene>
<dbReference type="Pfam" id="PF00696">
    <property type="entry name" value="AA_kinase"/>
    <property type="match status" value="1"/>
</dbReference>
<dbReference type="GO" id="GO:0004072">
    <property type="term" value="F:aspartate kinase activity"/>
    <property type="evidence" value="ECO:0007669"/>
    <property type="project" value="InterPro"/>
</dbReference>
<dbReference type="GO" id="GO:0009570">
    <property type="term" value="C:chloroplast stroma"/>
    <property type="evidence" value="ECO:0007669"/>
    <property type="project" value="TreeGrafter"/>
</dbReference>
<evidence type="ECO:0000259" key="3">
    <source>
        <dbReference type="Pfam" id="PF00696"/>
    </source>
</evidence>